<reference evidence="2 3" key="1">
    <citation type="submission" date="2022-12" db="EMBL/GenBank/DDBJ databases">
        <title>Chromosome-scale assembly of the Ensete ventricosum genome.</title>
        <authorList>
            <person name="Dussert Y."/>
            <person name="Stocks J."/>
            <person name="Wendawek A."/>
            <person name="Woldeyes F."/>
            <person name="Nichols R.A."/>
            <person name="Borrell J.S."/>
        </authorList>
    </citation>
    <scope>NUCLEOTIDE SEQUENCE [LARGE SCALE GENOMIC DNA]</scope>
    <source>
        <strain evidence="3">cv. Maze</strain>
        <tissue evidence="2">Seeds</tissue>
    </source>
</reference>
<comment type="similarity">
    <text evidence="1">Belongs to the peptidase C13 family.</text>
</comment>
<gene>
    <name evidence="2" type="ORF">OPV22_030253</name>
</gene>
<evidence type="ECO:0000256" key="1">
    <source>
        <dbReference type="ARBA" id="ARBA00009941"/>
    </source>
</evidence>
<comment type="caution">
    <text evidence="2">The sequence shown here is derived from an EMBL/GenBank/DDBJ whole genome shotgun (WGS) entry which is preliminary data.</text>
</comment>
<dbReference type="Pfam" id="PF01650">
    <property type="entry name" value="Peptidase_C13"/>
    <property type="match status" value="1"/>
</dbReference>
<dbReference type="Proteomes" id="UP001222027">
    <property type="component" value="Unassembled WGS sequence"/>
</dbReference>
<sequence>MVLRPGEAQVDSAPTARYGDEFIPFSRRASPVLLRRDAAAGDVARRPQSDPKAELKKIKHPFGLSRSITGNREGGSGKVIDSKADDRIFIYYTDHGGPGVLGMPNMPYLFTSDFIGVLKKNMHPVVTKKWLSI</sequence>
<dbReference type="EMBL" id="JAQQAF010000008">
    <property type="protein sequence ID" value="KAJ8467701.1"/>
    <property type="molecule type" value="Genomic_DNA"/>
</dbReference>
<dbReference type="GO" id="GO:0004197">
    <property type="term" value="F:cysteine-type endopeptidase activity"/>
    <property type="evidence" value="ECO:0007669"/>
    <property type="project" value="TreeGrafter"/>
</dbReference>
<protein>
    <submittedName>
        <fullName evidence="2">Uncharacterized protein</fullName>
    </submittedName>
</protein>
<proteinExistence type="inferred from homology"/>
<name>A0AAV8P6W5_ENSVE</name>
<dbReference type="GO" id="GO:0006624">
    <property type="term" value="P:vacuolar protein processing"/>
    <property type="evidence" value="ECO:0007669"/>
    <property type="project" value="TreeGrafter"/>
</dbReference>
<keyword evidence="3" id="KW-1185">Reference proteome</keyword>
<dbReference type="Gene3D" id="3.40.50.1460">
    <property type="match status" value="1"/>
</dbReference>
<dbReference type="GO" id="GO:0005773">
    <property type="term" value="C:vacuole"/>
    <property type="evidence" value="ECO:0007669"/>
    <property type="project" value="GOC"/>
</dbReference>
<accession>A0AAV8P6W5</accession>
<evidence type="ECO:0000313" key="3">
    <source>
        <dbReference type="Proteomes" id="UP001222027"/>
    </source>
</evidence>
<dbReference type="InterPro" id="IPR001096">
    <property type="entry name" value="Peptidase_C13"/>
</dbReference>
<dbReference type="GO" id="GO:0051603">
    <property type="term" value="P:proteolysis involved in protein catabolic process"/>
    <property type="evidence" value="ECO:0007669"/>
    <property type="project" value="TreeGrafter"/>
</dbReference>
<evidence type="ECO:0000313" key="2">
    <source>
        <dbReference type="EMBL" id="KAJ8467701.1"/>
    </source>
</evidence>
<organism evidence="2 3">
    <name type="scientific">Ensete ventricosum</name>
    <name type="common">Abyssinian banana</name>
    <name type="synonym">Musa ensete</name>
    <dbReference type="NCBI Taxonomy" id="4639"/>
    <lineage>
        <taxon>Eukaryota</taxon>
        <taxon>Viridiplantae</taxon>
        <taxon>Streptophyta</taxon>
        <taxon>Embryophyta</taxon>
        <taxon>Tracheophyta</taxon>
        <taxon>Spermatophyta</taxon>
        <taxon>Magnoliopsida</taxon>
        <taxon>Liliopsida</taxon>
        <taxon>Zingiberales</taxon>
        <taxon>Musaceae</taxon>
        <taxon>Ensete</taxon>
    </lineage>
</organism>
<dbReference type="PANTHER" id="PTHR12000:SF42">
    <property type="entry name" value="LEGUMAIN"/>
    <property type="match status" value="1"/>
</dbReference>
<dbReference type="AlphaFoldDB" id="A0AAV8P6W5"/>
<dbReference type="PANTHER" id="PTHR12000">
    <property type="entry name" value="HEMOGLOBINASE FAMILY MEMBER"/>
    <property type="match status" value="1"/>
</dbReference>